<evidence type="ECO:0000313" key="1">
    <source>
        <dbReference type="EMBL" id="SNZ11777.1"/>
    </source>
</evidence>
<gene>
    <name evidence="1" type="ORF">SAMN06265182_2119</name>
</gene>
<accession>A0A285NS35</accession>
<organism evidence="1 2">
    <name type="scientific">Persephonella hydrogeniphila</name>
    <dbReference type="NCBI Taxonomy" id="198703"/>
    <lineage>
        <taxon>Bacteria</taxon>
        <taxon>Pseudomonadati</taxon>
        <taxon>Aquificota</taxon>
        <taxon>Aquificia</taxon>
        <taxon>Aquificales</taxon>
        <taxon>Hydrogenothermaceae</taxon>
        <taxon>Persephonella</taxon>
    </lineage>
</organism>
<evidence type="ECO:0000313" key="2">
    <source>
        <dbReference type="Proteomes" id="UP000219036"/>
    </source>
</evidence>
<reference evidence="2" key="1">
    <citation type="submission" date="2017-09" db="EMBL/GenBank/DDBJ databases">
        <authorList>
            <person name="Varghese N."/>
            <person name="Submissions S."/>
        </authorList>
    </citation>
    <scope>NUCLEOTIDE SEQUENCE [LARGE SCALE GENOMIC DNA]</scope>
    <source>
        <strain evidence="2">DSM 15103</strain>
    </source>
</reference>
<proteinExistence type="predicted"/>
<keyword evidence="2" id="KW-1185">Reference proteome</keyword>
<dbReference type="Pfam" id="PF04338">
    <property type="entry name" value="DUF481"/>
    <property type="match status" value="1"/>
</dbReference>
<dbReference type="Proteomes" id="UP000219036">
    <property type="component" value="Unassembled WGS sequence"/>
</dbReference>
<dbReference type="InterPro" id="IPR007433">
    <property type="entry name" value="DUF481"/>
</dbReference>
<dbReference type="EMBL" id="OBEI01000016">
    <property type="protein sequence ID" value="SNZ11777.1"/>
    <property type="molecule type" value="Genomic_DNA"/>
</dbReference>
<sequence length="240" mass="27585">MKKLGIFITAVSILSTAIGKENNSHQWKTHGELSYVKTSGNSDTETFATKIETNWKKTVNRLLGKGEFLYGKTDNKENTNKLYLLGRWERLLNERLFGFLQGDYLRDKFSGYDYKTVWSVGFGYDIIKSEKHTLKGLVSIGYTLSQYKEDGSKDYTTGTTELDYKWKIRENLTFKQLLRYDVNLENTDVYFLKSDSSIAVKINAHFSMGVGYKVAYQNKPPTPDVEKTDTTFLTSLIVDF</sequence>
<protein>
    <submittedName>
        <fullName evidence="1">Putative salt-induced outer membrane protein</fullName>
    </submittedName>
</protein>
<dbReference type="AlphaFoldDB" id="A0A285NS35"/>
<dbReference type="RefSeq" id="WP_245844952.1">
    <property type="nucleotide sequence ID" value="NZ_OBEI01000016.1"/>
</dbReference>
<name>A0A285NS35_9AQUI</name>